<accession>A0A3N4IVQ5</accession>
<gene>
    <name evidence="1" type="ORF">L873DRAFT_1377434</name>
</gene>
<keyword evidence="2" id="KW-1185">Reference proteome</keyword>
<organism evidence="1 2">
    <name type="scientific">Choiromyces venosus 120613-1</name>
    <dbReference type="NCBI Taxonomy" id="1336337"/>
    <lineage>
        <taxon>Eukaryota</taxon>
        <taxon>Fungi</taxon>
        <taxon>Dikarya</taxon>
        <taxon>Ascomycota</taxon>
        <taxon>Pezizomycotina</taxon>
        <taxon>Pezizomycetes</taxon>
        <taxon>Pezizales</taxon>
        <taxon>Tuberaceae</taxon>
        <taxon>Choiromyces</taxon>
    </lineage>
</organism>
<sequence>MHNSAPSLFYLIGLFMIRYQTPHHKPIYTELLVTTDEGSDRNTAGSTEERHTTSSQQNLISLKFRNRSLNRAIEGTHIEVGCYIQPRRCWHYKIPELGILEGSVSWVVLLEA</sequence>
<name>A0A3N4IVQ5_9PEZI</name>
<evidence type="ECO:0000313" key="1">
    <source>
        <dbReference type="EMBL" id="RPA88391.1"/>
    </source>
</evidence>
<proteinExistence type="predicted"/>
<dbReference type="EMBL" id="ML121155">
    <property type="protein sequence ID" value="RPA88391.1"/>
    <property type="molecule type" value="Genomic_DNA"/>
</dbReference>
<dbReference type="Proteomes" id="UP000276215">
    <property type="component" value="Unassembled WGS sequence"/>
</dbReference>
<protein>
    <submittedName>
        <fullName evidence="1">Uncharacterized protein</fullName>
    </submittedName>
</protein>
<dbReference type="AlphaFoldDB" id="A0A3N4IVQ5"/>
<reference evidence="1 2" key="1">
    <citation type="journal article" date="2018" name="Nat. Ecol. Evol.">
        <title>Pezizomycetes genomes reveal the molecular basis of ectomycorrhizal truffle lifestyle.</title>
        <authorList>
            <person name="Murat C."/>
            <person name="Payen T."/>
            <person name="Noel B."/>
            <person name="Kuo A."/>
            <person name="Morin E."/>
            <person name="Chen J."/>
            <person name="Kohler A."/>
            <person name="Krizsan K."/>
            <person name="Balestrini R."/>
            <person name="Da Silva C."/>
            <person name="Montanini B."/>
            <person name="Hainaut M."/>
            <person name="Levati E."/>
            <person name="Barry K.W."/>
            <person name="Belfiori B."/>
            <person name="Cichocki N."/>
            <person name="Clum A."/>
            <person name="Dockter R.B."/>
            <person name="Fauchery L."/>
            <person name="Guy J."/>
            <person name="Iotti M."/>
            <person name="Le Tacon F."/>
            <person name="Lindquist E.A."/>
            <person name="Lipzen A."/>
            <person name="Malagnac F."/>
            <person name="Mello A."/>
            <person name="Molinier V."/>
            <person name="Miyauchi S."/>
            <person name="Poulain J."/>
            <person name="Riccioni C."/>
            <person name="Rubini A."/>
            <person name="Sitrit Y."/>
            <person name="Splivallo R."/>
            <person name="Traeger S."/>
            <person name="Wang M."/>
            <person name="Zifcakova L."/>
            <person name="Wipf D."/>
            <person name="Zambonelli A."/>
            <person name="Paolocci F."/>
            <person name="Nowrousian M."/>
            <person name="Ottonello S."/>
            <person name="Baldrian P."/>
            <person name="Spatafora J.W."/>
            <person name="Henrissat B."/>
            <person name="Nagy L.G."/>
            <person name="Aury J.M."/>
            <person name="Wincker P."/>
            <person name="Grigoriev I.V."/>
            <person name="Bonfante P."/>
            <person name="Martin F.M."/>
        </authorList>
    </citation>
    <scope>NUCLEOTIDE SEQUENCE [LARGE SCALE GENOMIC DNA]</scope>
    <source>
        <strain evidence="1 2">120613-1</strain>
    </source>
</reference>
<evidence type="ECO:0000313" key="2">
    <source>
        <dbReference type="Proteomes" id="UP000276215"/>
    </source>
</evidence>